<evidence type="ECO:0000256" key="1">
    <source>
        <dbReference type="SAM" id="SignalP"/>
    </source>
</evidence>
<feature type="domain" description="RXYLT1 C-terminal" evidence="2">
    <location>
        <begin position="350"/>
        <end position="428"/>
    </location>
</feature>
<dbReference type="AlphaFoldDB" id="A0A7S1AX30"/>
<dbReference type="GO" id="GO:0035269">
    <property type="term" value="P:protein O-linked glycosylation via mannose"/>
    <property type="evidence" value="ECO:0007669"/>
    <property type="project" value="InterPro"/>
</dbReference>
<dbReference type="Pfam" id="PF24785">
    <property type="entry name" value="RXYLT1_C"/>
    <property type="match status" value="1"/>
</dbReference>
<protein>
    <recommendedName>
        <fullName evidence="2">RXYLT1 C-terminal domain-containing protein</fullName>
    </recommendedName>
</protein>
<gene>
    <name evidence="3" type="ORF">NSCI0253_LOCUS42368</name>
</gene>
<organism evidence="3">
    <name type="scientific">Noctiluca scintillans</name>
    <name type="common">Sea sparkle</name>
    <name type="synonym">Red tide dinoflagellate</name>
    <dbReference type="NCBI Taxonomy" id="2966"/>
    <lineage>
        <taxon>Eukaryota</taxon>
        <taxon>Sar</taxon>
        <taxon>Alveolata</taxon>
        <taxon>Dinophyceae</taxon>
        <taxon>Noctilucales</taxon>
        <taxon>Noctilucaceae</taxon>
        <taxon>Noctiluca</taxon>
    </lineage>
</organism>
<dbReference type="InterPro" id="IPR057538">
    <property type="entry name" value="RXYLT1_C"/>
</dbReference>
<reference evidence="3" key="1">
    <citation type="submission" date="2021-01" db="EMBL/GenBank/DDBJ databases">
        <authorList>
            <person name="Corre E."/>
            <person name="Pelletier E."/>
            <person name="Niang G."/>
            <person name="Scheremetjew M."/>
            <person name="Finn R."/>
            <person name="Kale V."/>
            <person name="Holt S."/>
            <person name="Cochrane G."/>
            <person name="Meng A."/>
            <person name="Brown T."/>
            <person name="Cohen L."/>
        </authorList>
    </citation>
    <scope>NUCLEOTIDE SEQUENCE</scope>
</reference>
<feature type="signal peptide" evidence="1">
    <location>
        <begin position="1"/>
        <end position="19"/>
    </location>
</feature>
<dbReference type="GO" id="GO:0120053">
    <property type="term" value="F:ribitol beta-1,4-xylosyltransferase activity"/>
    <property type="evidence" value="ECO:0007669"/>
    <property type="project" value="InterPro"/>
</dbReference>
<evidence type="ECO:0000259" key="2">
    <source>
        <dbReference type="Pfam" id="PF24785"/>
    </source>
</evidence>
<accession>A0A7S1AX30</accession>
<dbReference type="GO" id="GO:0005794">
    <property type="term" value="C:Golgi apparatus"/>
    <property type="evidence" value="ECO:0007669"/>
    <property type="project" value="TreeGrafter"/>
</dbReference>
<dbReference type="PANTHER" id="PTHR15576">
    <property type="entry name" value="RIBITOL-5-PHOSPHATE XYLOSYLTRANSFERASE 1"/>
    <property type="match status" value="1"/>
</dbReference>
<dbReference type="InterPro" id="IPR055286">
    <property type="entry name" value="RXYLT1-like"/>
</dbReference>
<dbReference type="EMBL" id="HBFQ01059909">
    <property type="protein sequence ID" value="CAD8868012.1"/>
    <property type="molecule type" value="Transcribed_RNA"/>
</dbReference>
<name>A0A7S1AX30_NOCSC</name>
<feature type="chain" id="PRO_5031388183" description="RXYLT1 C-terminal domain-containing protein" evidence="1">
    <location>
        <begin position="20"/>
        <end position="451"/>
    </location>
</feature>
<keyword evidence="1" id="KW-0732">Signal</keyword>
<evidence type="ECO:0000313" key="3">
    <source>
        <dbReference type="EMBL" id="CAD8868012.1"/>
    </source>
</evidence>
<proteinExistence type="predicted"/>
<dbReference type="PANTHER" id="PTHR15576:SF1">
    <property type="entry name" value="RIBITOL-5-PHOSPHATE XYLOSYLTRANSFERASE 1"/>
    <property type="match status" value="1"/>
</dbReference>
<sequence>MSLASQVVWLCLCFTLGASLRIANEGEQIITTTVSTATHECLNGGSRRLEELFRGRADKTDEKACEGGSYPRSCLSSNIPLATSYATIRSCFRCCLFVWTRKLGLDKNLEHFRDTNQLNDESGKNNYEHRLTEVFLTPNTLMKFAHVAFTNKLFFKDDEHNDNPSGLVAKEGKVLLDRDEHQRPCTNTRGNQCVIPDGGVVLMRKFYYDKRIFENLGDWSVAGKNLTVLFDRDVLKGPQQDWKVLEEQSGLRVMRTNPAQESFLFPKAEGNKISSEDREFYPLGMSPNVSPRIHNFLLLQLRKAERPKPNLLFCNGIKTDGEPHFVWKHREDVLKLVGSKFACGKQVHLTPTNYYEALSDAKFALSPRGNGYNCFRTWEALSFGAIPVVDYHPAHEELYRHLPVVQVKDWNEVTPQFLESEWKRITAPRVSNLAKAFLPYWINEVFQNMQD</sequence>